<proteinExistence type="predicted"/>
<comment type="caution">
    <text evidence="1">The sequence shown here is derived from an EMBL/GenBank/DDBJ whole genome shotgun (WGS) entry which is preliminary data.</text>
</comment>
<evidence type="ECO:0000313" key="1">
    <source>
        <dbReference type="EMBL" id="KAH3874786.1"/>
    </source>
</evidence>
<protein>
    <submittedName>
        <fullName evidence="1">Uncharacterized protein</fullName>
    </submittedName>
</protein>
<dbReference type="AlphaFoldDB" id="A0A9D4RMU6"/>
<name>A0A9D4RMU6_DREPO</name>
<gene>
    <name evidence="1" type="ORF">DPMN_038039</name>
</gene>
<keyword evidence="2" id="KW-1185">Reference proteome</keyword>
<reference evidence="1" key="2">
    <citation type="submission" date="2020-11" db="EMBL/GenBank/DDBJ databases">
        <authorList>
            <person name="McCartney M.A."/>
            <person name="Auch B."/>
            <person name="Kono T."/>
            <person name="Mallez S."/>
            <person name="Becker A."/>
            <person name="Gohl D.M."/>
            <person name="Silverstein K.A.T."/>
            <person name="Koren S."/>
            <person name="Bechman K.B."/>
            <person name="Herman A."/>
            <person name="Abrahante J.E."/>
            <person name="Garbe J."/>
        </authorList>
    </citation>
    <scope>NUCLEOTIDE SEQUENCE</scope>
    <source>
        <strain evidence="1">Duluth1</strain>
        <tissue evidence="1">Whole animal</tissue>
    </source>
</reference>
<dbReference type="EMBL" id="JAIWYP010000002">
    <property type="protein sequence ID" value="KAH3874786.1"/>
    <property type="molecule type" value="Genomic_DNA"/>
</dbReference>
<dbReference type="Proteomes" id="UP000828390">
    <property type="component" value="Unassembled WGS sequence"/>
</dbReference>
<sequence>MPKSKAKSNRATDSMMELENLAETVSKHMRQGNCPKSVSPARKALGHPYACYRLILDATAPEMPAGVEAYPGNEQVLSFDIDTNPIPIAGVHNQLGLHISGMYIHMALLLETQPGEKSIWAGCGKEACRTGLESL</sequence>
<organism evidence="1 2">
    <name type="scientific">Dreissena polymorpha</name>
    <name type="common">Zebra mussel</name>
    <name type="synonym">Mytilus polymorpha</name>
    <dbReference type="NCBI Taxonomy" id="45954"/>
    <lineage>
        <taxon>Eukaryota</taxon>
        <taxon>Metazoa</taxon>
        <taxon>Spiralia</taxon>
        <taxon>Lophotrochozoa</taxon>
        <taxon>Mollusca</taxon>
        <taxon>Bivalvia</taxon>
        <taxon>Autobranchia</taxon>
        <taxon>Heteroconchia</taxon>
        <taxon>Euheterodonta</taxon>
        <taxon>Imparidentia</taxon>
        <taxon>Neoheterodontei</taxon>
        <taxon>Myida</taxon>
        <taxon>Dreissenoidea</taxon>
        <taxon>Dreissenidae</taxon>
        <taxon>Dreissena</taxon>
    </lineage>
</organism>
<reference evidence="1" key="1">
    <citation type="journal article" date="2019" name="bioRxiv">
        <title>The Genome of the Zebra Mussel, Dreissena polymorpha: A Resource for Invasive Species Research.</title>
        <authorList>
            <person name="McCartney M.A."/>
            <person name="Auch B."/>
            <person name="Kono T."/>
            <person name="Mallez S."/>
            <person name="Zhang Y."/>
            <person name="Obille A."/>
            <person name="Becker A."/>
            <person name="Abrahante J.E."/>
            <person name="Garbe J."/>
            <person name="Badalamenti J.P."/>
            <person name="Herman A."/>
            <person name="Mangelson H."/>
            <person name="Liachko I."/>
            <person name="Sullivan S."/>
            <person name="Sone E.D."/>
            <person name="Koren S."/>
            <person name="Silverstein K.A.T."/>
            <person name="Beckman K.B."/>
            <person name="Gohl D.M."/>
        </authorList>
    </citation>
    <scope>NUCLEOTIDE SEQUENCE</scope>
    <source>
        <strain evidence="1">Duluth1</strain>
        <tissue evidence="1">Whole animal</tissue>
    </source>
</reference>
<evidence type="ECO:0000313" key="2">
    <source>
        <dbReference type="Proteomes" id="UP000828390"/>
    </source>
</evidence>
<accession>A0A9D4RMU6</accession>